<dbReference type="GO" id="GO:0005829">
    <property type="term" value="C:cytosol"/>
    <property type="evidence" value="ECO:0007669"/>
    <property type="project" value="TreeGrafter"/>
</dbReference>
<dbReference type="EMBL" id="FNOI01000007">
    <property type="protein sequence ID" value="SDX43744.1"/>
    <property type="molecule type" value="Genomic_DNA"/>
</dbReference>
<dbReference type="GO" id="GO:0010181">
    <property type="term" value="F:FMN binding"/>
    <property type="evidence" value="ECO:0007669"/>
    <property type="project" value="TreeGrafter"/>
</dbReference>
<dbReference type="STRING" id="670155.SAMN04488001_3222"/>
<dbReference type="InterPro" id="IPR029039">
    <property type="entry name" value="Flavoprotein-like_sf"/>
</dbReference>
<organism evidence="2 3">
    <name type="scientific">Litoreibacter albidus</name>
    <dbReference type="NCBI Taxonomy" id="670155"/>
    <lineage>
        <taxon>Bacteria</taxon>
        <taxon>Pseudomonadati</taxon>
        <taxon>Pseudomonadota</taxon>
        <taxon>Alphaproteobacteria</taxon>
        <taxon>Rhodobacterales</taxon>
        <taxon>Roseobacteraceae</taxon>
        <taxon>Litoreibacter</taxon>
    </lineage>
</organism>
<dbReference type="SUPFAM" id="SSF52218">
    <property type="entry name" value="Flavoproteins"/>
    <property type="match status" value="1"/>
</dbReference>
<accession>A0A1H3BQX5</accession>
<dbReference type="Proteomes" id="UP000199441">
    <property type="component" value="Unassembled WGS sequence"/>
</dbReference>
<dbReference type="Pfam" id="PF03358">
    <property type="entry name" value="FMN_red"/>
    <property type="match status" value="1"/>
</dbReference>
<evidence type="ECO:0000313" key="3">
    <source>
        <dbReference type="Proteomes" id="UP000199441"/>
    </source>
</evidence>
<dbReference type="Gene3D" id="3.40.50.360">
    <property type="match status" value="1"/>
</dbReference>
<dbReference type="PANTHER" id="PTHR30543:SF21">
    <property type="entry name" value="NAD(P)H-DEPENDENT FMN REDUCTASE LOT6"/>
    <property type="match status" value="1"/>
</dbReference>
<feature type="domain" description="NADPH-dependent FMN reductase-like" evidence="1">
    <location>
        <begin position="1"/>
        <end position="149"/>
    </location>
</feature>
<gene>
    <name evidence="2" type="ORF">SAMN04488001_3222</name>
</gene>
<evidence type="ECO:0000259" key="1">
    <source>
        <dbReference type="Pfam" id="PF03358"/>
    </source>
</evidence>
<proteinExistence type="predicted"/>
<sequence>MKVLAFAASNSRSSINKRLVTHAAEVFAQEIDTTAETEVIDLNDYELPIYSEDREADGGVPELAKALYAKLGEADAILISYAEHNGNYSAVWKNTFDWMSRIDQKVFQDKPMVIMATSPGQGGGGRVLKIAEDSIGVFGAKVKGSVSVATFGDNFDLERGRLTHGESSAALKAALTDLHAAL</sequence>
<dbReference type="AlphaFoldDB" id="A0A1H3BQX5"/>
<dbReference type="GO" id="GO:0016491">
    <property type="term" value="F:oxidoreductase activity"/>
    <property type="evidence" value="ECO:0007669"/>
    <property type="project" value="InterPro"/>
</dbReference>
<evidence type="ECO:0000313" key="2">
    <source>
        <dbReference type="EMBL" id="SDX43744.1"/>
    </source>
</evidence>
<dbReference type="OrthoDB" id="9812295at2"/>
<dbReference type="PANTHER" id="PTHR30543">
    <property type="entry name" value="CHROMATE REDUCTASE"/>
    <property type="match status" value="1"/>
</dbReference>
<reference evidence="3" key="1">
    <citation type="submission" date="2016-10" db="EMBL/GenBank/DDBJ databases">
        <authorList>
            <person name="Varghese N."/>
            <person name="Submissions S."/>
        </authorList>
    </citation>
    <scope>NUCLEOTIDE SEQUENCE [LARGE SCALE GENOMIC DNA]</scope>
    <source>
        <strain evidence="3">DSM 26922</strain>
    </source>
</reference>
<protein>
    <submittedName>
        <fullName evidence="2">NAD(P)H-dependent FMN reductase</fullName>
    </submittedName>
</protein>
<dbReference type="InterPro" id="IPR050712">
    <property type="entry name" value="NAD(P)H-dep_reductase"/>
</dbReference>
<name>A0A1H3BQX5_9RHOB</name>
<keyword evidence="3" id="KW-1185">Reference proteome</keyword>
<dbReference type="InterPro" id="IPR005025">
    <property type="entry name" value="FMN_Rdtase-like_dom"/>
</dbReference>
<dbReference type="RefSeq" id="WP_089947943.1">
    <property type="nucleotide sequence ID" value="NZ_FNOI01000007.1"/>
</dbReference>